<protein>
    <submittedName>
        <fullName evidence="2">Hemin-degrading factor</fullName>
    </submittedName>
</protein>
<evidence type="ECO:0000313" key="2">
    <source>
        <dbReference type="EMBL" id="RJG04714.1"/>
    </source>
</evidence>
<gene>
    <name evidence="2" type="ORF">D3870_00585</name>
</gene>
<dbReference type="CDD" id="cd16830">
    <property type="entry name" value="HemS-like_N"/>
    <property type="match status" value="1"/>
</dbReference>
<dbReference type="GO" id="GO:0006826">
    <property type="term" value="P:iron ion transport"/>
    <property type="evidence" value="ECO:0007669"/>
    <property type="project" value="InterPro"/>
</dbReference>
<dbReference type="InterPro" id="IPR007845">
    <property type="entry name" value="HemS/ChuX_dom"/>
</dbReference>
<dbReference type="Pfam" id="PF05171">
    <property type="entry name" value="HemS"/>
    <property type="match status" value="2"/>
</dbReference>
<proteinExistence type="predicted"/>
<dbReference type="CDD" id="cd16831">
    <property type="entry name" value="HemS-like_C"/>
    <property type="match status" value="1"/>
</dbReference>
<dbReference type="Proteomes" id="UP000285190">
    <property type="component" value="Unassembled WGS sequence"/>
</dbReference>
<sequence>MSDNIQSIRASFTQMRKEKARHRDIADKLGISEGELIAAHAGADGSETTLRAARLTSAWSDIIESLEPLGEVMALTRNPSCVHEKTGVYRKASHNGHVGLVLGGEIDLRVFYQQWAHGFAVSETTNDGTQRSLQFFDVAGTAIHKIFLRPQSDLTAYEVLTARFRSDDQQAGITVGTAPAAAAEKPDSEIDVAAFREGWASLRDTHEFFGLLRRFALTRTQALRLAAPEFVQKIDAGSATRLLDAASREGVSIMVFVGNPGMIQIHSGPVKKIATMGPWLNVLDPGFNLHLREDHIAGAWVVKKPTVDGVVTSLELFDAHGETIAMFFGERKPGKPELCEWRALIDRLQEESESCAA</sequence>
<dbReference type="Gene3D" id="3.40.1570.10">
    <property type="entry name" value="HemS/ChuS/ChuX like domains"/>
    <property type="match status" value="2"/>
</dbReference>
<dbReference type="RefSeq" id="WP_119735795.1">
    <property type="nucleotide sequence ID" value="NZ_QYUN01000002.1"/>
</dbReference>
<name>A0A418WWV2_9BURK</name>
<dbReference type="OrthoDB" id="316630at2"/>
<organism evidence="2 3">
    <name type="scientific">Noviherbaspirillum cavernae</name>
    <dbReference type="NCBI Taxonomy" id="2320862"/>
    <lineage>
        <taxon>Bacteria</taxon>
        <taxon>Pseudomonadati</taxon>
        <taxon>Pseudomonadota</taxon>
        <taxon>Betaproteobacteria</taxon>
        <taxon>Burkholderiales</taxon>
        <taxon>Oxalobacteraceae</taxon>
        <taxon>Noviherbaspirillum</taxon>
    </lineage>
</organism>
<comment type="caution">
    <text evidence="2">The sequence shown here is derived from an EMBL/GenBank/DDBJ whole genome shotgun (WGS) entry which is preliminary data.</text>
</comment>
<feature type="domain" description="Haemin-degrading HemS/ChuX" evidence="1">
    <location>
        <begin position="30"/>
        <end position="164"/>
    </location>
</feature>
<dbReference type="AlphaFoldDB" id="A0A418WWV2"/>
<reference evidence="2 3" key="1">
    <citation type="submission" date="2018-09" db="EMBL/GenBank/DDBJ databases">
        <authorList>
            <person name="Zhu H."/>
        </authorList>
    </citation>
    <scope>NUCLEOTIDE SEQUENCE [LARGE SCALE GENOMIC DNA]</scope>
    <source>
        <strain evidence="2 3">K2R10-39</strain>
    </source>
</reference>
<accession>A0A418WWV2</accession>
<evidence type="ECO:0000259" key="1">
    <source>
        <dbReference type="Pfam" id="PF05171"/>
    </source>
</evidence>
<feature type="domain" description="Haemin-degrading HemS/ChuX" evidence="1">
    <location>
        <begin position="217"/>
        <end position="348"/>
    </location>
</feature>
<dbReference type="SUPFAM" id="SSF144064">
    <property type="entry name" value="Heme iron utilization protein-like"/>
    <property type="match status" value="1"/>
</dbReference>
<dbReference type="InterPro" id="IPR053733">
    <property type="entry name" value="Heme_Transport_Util_sf"/>
</dbReference>
<dbReference type="EMBL" id="QYUN01000002">
    <property type="protein sequence ID" value="RJG04714.1"/>
    <property type="molecule type" value="Genomic_DNA"/>
</dbReference>
<evidence type="ECO:0000313" key="3">
    <source>
        <dbReference type="Proteomes" id="UP000285190"/>
    </source>
</evidence>
<keyword evidence="3" id="KW-1185">Reference proteome</keyword>